<dbReference type="Gene3D" id="3.40.50.300">
    <property type="entry name" value="P-loop containing nucleotide triphosphate hydrolases"/>
    <property type="match status" value="1"/>
</dbReference>
<dbReference type="InterPro" id="IPR027417">
    <property type="entry name" value="P-loop_NTPase"/>
</dbReference>
<dbReference type="Proteomes" id="UP001262410">
    <property type="component" value="Unassembled WGS sequence"/>
</dbReference>
<dbReference type="PROSITE" id="PS51194">
    <property type="entry name" value="HELICASE_CTER"/>
    <property type="match status" value="1"/>
</dbReference>
<dbReference type="SMART" id="SM00487">
    <property type="entry name" value="DEXDc"/>
    <property type="match status" value="1"/>
</dbReference>
<sequence>MSLSFSFACDMDGCTVSIIQPKRGLLSFLGSRRQHNLEALPREQREVAMALARLRVLDRDRHEHTIAGDTVRLSHCLVAELDNSTARVLGLPPLVSRYVFKAAMRGSLGSPDFRLDCWWEKGGKTVPLRRTGAVVEDSSGYLRLPTPIWRAIEIADAFDAKAPLQDHWLALGEFRRALGIETLDDAGPIDMEGALKKIEIITCDSVGLALDPEDDSLFAPLPFVGAQLSQDAQADASKSSLQGQELSAFQRQVTARKAQPSYCVGPTKFLILDRSAMPVVDAIAEAATRDAEGRRLFIRDAERIIAEAIERQALEDGRLNELMSPEGYQEALEREIARSWTETSEWSSRVIAIAEWARPAPAQISGSGTAWLPATMTPELGELLGCVLDEELEPLLQDLVKAKAAGGDALSHRVGPIPVIDEVIEALVRRIEMLRGRADAPEAGDPQTVFLPLTHSNFWDNDFRAKVKSRGEQEPAVLPSAVATELRPYQIAAFEWQVAAWQAGLPGLLNADEQGLGKTLQTLSFLTWLAEHMQAGRVAPRPLLIVAPTSLLRNWEAECTTHLHAGFWGEPVRLYGRHLQAWKAPGRRGRDIDDGTARLDLGPVENAPRLVITTYQTLANYAVTFSRTRFAVVVFDEIQNLKNPIAMRSEAAKAVDADFRIGLTGTPVENATRDIWAVMDQLFPGALGPLAEFRRVFDEPQEERMRQLHAAIFTGQLGHPPLGLRRLKKDAAPDLPPKARILHPRLMPEAQAIRYDEIRGKGGGMFAVLHHIRRISLHPGLVEGEVPNTFTSASARLDAAMDILAAIRAKGERALVFVENRDVQAWFAELIKIEFGLDRVYVINGDTPIDGRKEITDRFQRHLIEDGGFDVLVMGPRAAGTGLTLTAANHVIHLTRWWNPAVEEQCNDRTHRIGQSRPVTIHIPLAVHPRLGPNSFDCLLQRLMTRKRGIADAVLWPQEMEDDPKLLELYQAVIDGPEAANLDVSGLPPVDRPDLQMIEIRPGIIRAEVKGGGSSVLVVHGVDPDLAIGIAGPTDKAIISMASPASRAPKSDIPLSSLPDFSLWPDYILPS</sequence>
<evidence type="ECO:0000313" key="4">
    <source>
        <dbReference type="EMBL" id="MDR6290638.1"/>
    </source>
</evidence>
<dbReference type="EMBL" id="JAVDPW010000005">
    <property type="protein sequence ID" value="MDR6290638.1"/>
    <property type="molecule type" value="Genomic_DNA"/>
</dbReference>
<dbReference type="Pfam" id="PF00271">
    <property type="entry name" value="Helicase_C"/>
    <property type="match status" value="1"/>
</dbReference>
<evidence type="ECO:0008006" key="6">
    <source>
        <dbReference type="Google" id="ProtNLM"/>
    </source>
</evidence>
<dbReference type="InterPro" id="IPR038718">
    <property type="entry name" value="SNF2-like_sf"/>
</dbReference>
<name>A0ABU1JPT7_9PROT</name>
<dbReference type="SUPFAM" id="SSF52540">
    <property type="entry name" value="P-loop containing nucleoside triphosphate hydrolases"/>
    <property type="match status" value="2"/>
</dbReference>
<dbReference type="CDD" id="cd17919">
    <property type="entry name" value="DEXHc_Snf"/>
    <property type="match status" value="1"/>
</dbReference>
<evidence type="ECO:0000259" key="3">
    <source>
        <dbReference type="PROSITE" id="PS51194"/>
    </source>
</evidence>
<dbReference type="Gene3D" id="3.40.50.10810">
    <property type="entry name" value="Tandem AAA-ATPase domain"/>
    <property type="match status" value="1"/>
</dbReference>
<dbReference type="PANTHER" id="PTHR10799">
    <property type="entry name" value="SNF2/RAD54 HELICASE FAMILY"/>
    <property type="match status" value="1"/>
</dbReference>
<evidence type="ECO:0000256" key="1">
    <source>
        <dbReference type="ARBA" id="ARBA00022801"/>
    </source>
</evidence>
<evidence type="ECO:0000313" key="5">
    <source>
        <dbReference type="Proteomes" id="UP001262410"/>
    </source>
</evidence>
<dbReference type="InterPro" id="IPR014001">
    <property type="entry name" value="Helicase_ATP-bd"/>
</dbReference>
<dbReference type="RefSeq" id="WP_309795197.1">
    <property type="nucleotide sequence ID" value="NZ_JAVDPW010000005.1"/>
</dbReference>
<accession>A0ABU1JPT7</accession>
<feature type="domain" description="Helicase ATP-binding" evidence="2">
    <location>
        <begin position="499"/>
        <end position="685"/>
    </location>
</feature>
<reference evidence="4 5" key="1">
    <citation type="submission" date="2023-07" db="EMBL/GenBank/DDBJ databases">
        <title>Sorghum-associated microbial communities from plants grown in Nebraska, USA.</title>
        <authorList>
            <person name="Schachtman D."/>
        </authorList>
    </citation>
    <scope>NUCLEOTIDE SEQUENCE [LARGE SCALE GENOMIC DNA]</scope>
    <source>
        <strain evidence="4 5">584</strain>
    </source>
</reference>
<keyword evidence="1" id="KW-0378">Hydrolase</keyword>
<keyword evidence="5" id="KW-1185">Reference proteome</keyword>
<dbReference type="SMART" id="SM00490">
    <property type="entry name" value="HELICc"/>
    <property type="match status" value="1"/>
</dbReference>
<dbReference type="InterPro" id="IPR001650">
    <property type="entry name" value="Helicase_C-like"/>
</dbReference>
<comment type="caution">
    <text evidence="4">The sequence shown here is derived from an EMBL/GenBank/DDBJ whole genome shotgun (WGS) entry which is preliminary data.</text>
</comment>
<proteinExistence type="predicted"/>
<evidence type="ECO:0000259" key="2">
    <source>
        <dbReference type="PROSITE" id="PS51192"/>
    </source>
</evidence>
<feature type="domain" description="Helicase C-terminal" evidence="3">
    <location>
        <begin position="796"/>
        <end position="961"/>
    </location>
</feature>
<dbReference type="CDD" id="cd18793">
    <property type="entry name" value="SF2_C_SNF"/>
    <property type="match status" value="1"/>
</dbReference>
<organism evidence="4 5">
    <name type="scientific">Inquilinus ginsengisoli</name>
    <dbReference type="NCBI Taxonomy" id="363840"/>
    <lineage>
        <taxon>Bacteria</taxon>
        <taxon>Pseudomonadati</taxon>
        <taxon>Pseudomonadota</taxon>
        <taxon>Alphaproteobacteria</taxon>
        <taxon>Rhodospirillales</taxon>
        <taxon>Rhodospirillaceae</taxon>
        <taxon>Inquilinus</taxon>
    </lineage>
</organism>
<protein>
    <recommendedName>
        <fullName evidence="6">DEAD/DEAH box helicase</fullName>
    </recommendedName>
</protein>
<dbReference type="InterPro" id="IPR049730">
    <property type="entry name" value="SNF2/RAD54-like_C"/>
</dbReference>
<gene>
    <name evidence="4" type="ORF">E9232_003164</name>
</gene>
<dbReference type="InterPro" id="IPR000330">
    <property type="entry name" value="SNF2_N"/>
</dbReference>
<dbReference type="Pfam" id="PF00176">
    <property type="entry name" value="SNF2-rel_dom"/>
    <property type="match status" value="1"/>
</dbReference>
<dbReference type="PROSITE" id="PS51192">
    <property type="entry name" value="HELICASE_ATP_BIND_1"/>
    <property type="match status" value="1"/>
</dbReference>